<dbReference type="PROSITE" id="PS50110">
    <property type="entry name" value="RESPONSE_REGULATORY"/>
    <property type="match status" value="1"/>
</dbReference>
<keyword evidence="1" id="KW-0597">Phosphoprotein</keyword>
<dbReference type="SMART" id="SM00448">
    <property type="entry name" value="REC"/>
    <property type="match status" value="1"/>
</dbReference>
<dbReference type="Proteomes" id="UP000501253">
    <property type="component" value="Chromosome"/>
</dbReference>
<evidence type="ECO:0000313" key="5">
    <source>
        <dbReference type="Proteomes" id="UP000501253"/>
    </source>
</evidence>
<dbReference type="InterPro" id="IPR001789">
    <property type="entry name" value="Sig_transdc_resp-reg_receiver"/>
</dbReference>
<dbReference type="GO" id="GO:0000160">
    <property type="term" value="P:phosphorelay signal transduction system"/>
    <property type="evidence" value="ECO:0007669"/>
    <property type="project" value="InterPro"/>
</dbReference>
<dbReference type="PANTHER" id="PTHR44591:SF3">
    <property type="entry name" value="RESPONSE REGULATORY DOMAIN-CONTAINING PROTEIN"/>
    <property type="match status" value="1"/>
</dbReference>
<reference evidence="4 5" key="1">
    <citation type="submission" date="2019-08" db="EMBL/GenBank/DDBJ databases">
        <title>Complete genome sequence of Thermosulfurimonas marina SU872T, an anaerobic thermophilic chemolithoautotrophic bacterium isolated from a shallow marine hydrothermal vent.</title>
        <authorList>
            <person name="Allioux M."/>
            <person name="Jebbar M."/>
            <person name="Slobodkina G."/>
            <person name="Slobodkin A."/>
            <person name="Moalic Y."/>
            <person name="Frolova A."/>
            <person name="Shao Z."/>
            <person name="Alain K."/>
        </authorList>
    </citation>
    <scope>NUCLEOTIDE SEQUENCE [LARGE SCALE GENOMIC DNA]</scope>
    <source>
        <strain evidence="4 5">SU872</strain>
    </source>
</reference>
<evidence type="ECO:0000256" key="1">
    <source>
        <dbReference type="ARBA" id="ARBA00022553"/>
    </source>
</evidence>
<dbReference type="AlphaFoldDB" id="A0A6H1WQ31"/>
<name>A0A6H1WQ31_9BACT</name>
<gene>
    <name evidence="4" type="ORF">FVE67_00330</name>
</gene>
<dbReference type="Pfam" id="PF00072">
    <property type="entry name" value="Response_reg"/>
    <property type="match status" value="1"/>
</dbReference>
<keyword evidence="5" id="KW-1185">Reference proteome</keyword>
<dbReference type="EMBL" id="CP042909">
    <property type="protein sequence ID" value="QJA05325.1"/>
    <property type="molecule type" value="Genomic_DNA"/>
</dbReference>
<dbReference type="PANTHER" id="PTHR44591">
    <property type="entry name" value="STRESS RESPONSE REGULATOR PROTEIN 1"/>
    <property type="match status" value="1"/>
</dbReference>
<dbReference type="Gene3D" id="3.40.50.2300">
    <property type="match status" value="1"/>
</dbReference>
<dbReference type="InterPro" id="IPR011006">
    <property type="entry name" value="CheY-like_superfamily"/>
</dbReference>
<evidence type="ECO:0000313" key="4">
    <source>
        <dbReference type="EMBL" id="QJA05325.1"/>
    </source>
</evidence>
<comment type="caution">
    <text evidence="2">Lacks conserved residue(s) required for the propagation of feature annotation.</text>
</comment>
<dbReference type="RefSeq" id="WP_168718690.1">
    <property type="nucleotide sequence ID" value="NZ_CP042909.1"/>
</dbReference>
<proteinExistence type="predicted"/>
<evidence type="ECO:0000259" key="3">
    <source>
        <dbReference type="PROSITE" id="PS50110"/>
    </source>
</evidence>
<dbReference type="SUPFAM" id="SSF52172">
    <property type="entry name" value="CheY-like"/>
    <property type="match status" value="1"/>
</dbReference>
<feature type="domain" description="Response regulatory" evidence="3">
    <location>
        <begin position="5"/>
        <end position="121"/>
    </location>
</feature>
<dbReference type="InterPro" id="IPR050595">
    <property type="entry name" value="Bact_response_regulator"/>
</dbReference>
<accession>A0A6H1WQ31</accession>
<organism evidence="4 5">
    <name type="scientific">Thermosulfurimonas marina</name>
    <dbReference type="NCBI Taxonomy" id="2047767"/>
    <lineage>
        <taxon>Bacteria</taxon>
        <taxon>Pseudomonadati</taxon>
        <taxon>Thermodesulfobacteriota</taxon>
        <taxon>Thermodesulfobacteria</taxon>
        <taxon>Thermodesulfobacteriales</taxon>
        <taxon>Thermodesulfobacteriaceae</taxon>
        <taxon>Thermosulfurimonas</taxon>
    </lineage>
</organism>
<sequence>MAKPPLIYLALSDSVAERVEEELQPLKARMVRVSDGEELIRLCREVPPEVVILEKEIPKLDGYAAVLLLKSSPRTAKIPVVGVCKCLSSEEFEKARDAGCDDYVCYPFNKGELKEVVEKILRG</sequence>
<evidence type="ECO:0000256" key="2">
    <source>
        <dbReference type="PROSITE-ProRule" id="PRU00169"/>
    </source>
</evidence>
<protein>
    <submittedName>
        <fullName evidence="4">Response regulator</fullName>
    </submittedName>
</protein>
<dbReference type="KEGG" id="tmai:FVE67_00330"/>